<dbReference type="Gene3D" id="1.20.144.10">
    <property type="entry name" value="Phosphatidic acid phosphatase type 2/haloperoxidase"/>
    <property type="match status" value="1"/>
</dbReference>
<dbReference type="PANTHER" id="PTHR14969">
    <property type="entry name" value="SPHINGOSINE-1-PHOSPHATE PHOSPHOHYDROLASE"/>
    <property type="match status" value="1"/>
</dbReference>
<keyword evidence="1" id="KW-1133">Transmembrane helix</keyword>
<feature type="domain" description="Phosphatidic acid phosphatase type 2/haloperoxidase" evidence="2">
    <location>
        <begin position="55"/>
        <end position="161"/>
    </location>
</feature>
<evidence type="ECO:0000259" key="2">
    <source>
        <dbReference type="SMART" id="SM00014"/>
    </source>
</evidence>
<feature type="transmembrane region" description="Helical" evidence="1">
    <location>
        <begin position="120"/>
        <end position="138"/>
    </location>
</feature>
<evidence type="ECO:0000313" key="4">
    <source>
        <dbReference type="Proteomes" id="UP000632222"/>
    </source>
</evidence>
<keyword evidence="4" id="KW-1185">Reference proteome</keyword>
<keyword evidence="1" id="KW-0812">Transmembrane</keyword>
<dbReference type="EMBL" id="BMOD01000033">
    <property type="protein sequence ID" value="GGJ55397.1"/>
    <property type="molecule type" value="Genomic_DNA"/>
</dbReference>
<dbReference type="InterPro" id="IPR036938">
    <property type="entry name" value="PAP2/HPO_sf"/>
</dbReference>
<dbReference type="SMART" id="SM00014">
    <property type="entry name" value="acidPPc"/>
    <property type="match status" value="1"/>
</dbReference>
<feature type="transmembrane region" description="Helical" evidence="1">
    <location>
        <begin position="20"/>
        <end position="42"/>
    </location>
</feature>
<dbReference type="Pfam" id="PF01569">
    <property type="entry name" value="PAP2"/>
    <property type="match status" value="1"/>
</dbReference>
<gene>
    <name evidence="3" type="primary">bcrC</name>
    <name evidence="3" type="ORF">GCM10008938_46960</name>
</gene>
<evidence type="ECO:0000313" key="3">
    <source>
        <dbReference type="EMBL" id="GGJ55397.1"/>
    </source>
</evidence>
<name>A0ABQ2DJ44_9DEIO</name>
<accession>A0ABQ2DJ44</accession>
<protein>
    <submittedName>
        <fullName evidence="3">Undecaprenyl-diphosphatase BcrC</fullName>
    </submittedName>
</protein>
<feature type="transmembrane region" description="Helical" evidence="1">
    <location>
        <begin position="145"/>
        <end position="164"/>
    </location>
</feature>
<proteinExistence type="predicted"/>
<dbReference type="InterPro" id="IPR000326">
    <property type="entry name" value="PAP2/HPO"/>
</dbReference>
<dbReference type="PANTHER" id="PTHR14969:SF13">
    <property type="entry name" value="AT30094P"/>
    <property type="match status" value="1"/>
</dbReference>
<dbReference type="SUPFAM" id="SSF48317">
    <property type="entry name" value="Acid phosphatase/Vanadium-dependent haloperoxidase"/>
    <property type="match status" value="1"/>
</dbReference>
<organism evidence="3 4">
    <name type="scientific">Deinococcus roseus</name>
    <dbReference type="NCBI Taxonomy" id="392414"/>
    <lineage>
        <taxon>Bacteria</taxon>
        <taxon>Thermotogati</taxon>
        <taxon>Deinococcota</taxon>
        <taxon>Deinococci</taxon>
        <taxon>Deinococcales</taxon>
        <taxon>Deinococcaceae</taxon>
        <taxon>Deinococcus</taxon>
    </lineage>
</organism>
<dbReference type="RefSeq" id="WP_189007920.1">
    <property type="nucleotide sequence ID" value="NZ_BMOD01000033.1"/>
</dbReference>
<comment type="caution">
    <text evidence="3">The sequence shown here is derived from an EMBL/GenBank/DDBJ whole genome shotgun (WGS) entry which is preliminary data.</text>
</comment>
<reference evidence="4" key="1">
    <citation type="journal article" date="2019" name="Int. J. Syst. Evol. Microbiol.">
        <title>The Global Catalogue of Microorganisms (GCM) 10K type strain sequencing project: providing services to taxonomists for standard genome sequencing and annotation.</title>
        <authorList>
            <consortium name="The Broad Institute Genomics Platform"/>
            <consortium name="The Broad Institute Genome Sequencing Center for Infectious Disease"/>
            <person name="Wu L."/>
            <person name="Ma J."/>
        </authorList>
    </citation>
    <scope>NUCLEOTIDE SEQUENCE [LARGE SCALE GENOMIC DNA]</scope>
    <source>
        <strain evidence="4">JCM 14370</strain>
    </source>
</reference>
<keyword evidence="1" id="KW-0472">Membrane</keyword>
<sequence length="174" mass="19360">MQDFVQHTLHALAVHQPSVGSLSVFFASKMLFVLLLIALWRFWVRRKQLTWRLLAQLVLLGAFAGVLTLLGLHVVQDPRPFMVEGYEPLTDASRDNGFPSDHTLAAALLTMGVFWLDRKWTWPLALGTLLVLLGRLAIGAHHTLDVLGSLGIVALSALLARWLPLPEGWTRKAP</sequence>
<feature type="transmembrane region" description="Helical" evidence="1">
    <location>
        <begin position="54"/>
        <end position="75"/>
    </location>
</feature>
<dbReference type="Proteomes" id="UP000632222">
    <property type="component" value="Unassembled WGS sequence"/>
</dbReference>
<evidence type="ECO:0000256" key="1">
    <source>
        <dbReference type="SAM" id="Phobius"/>
    </source>
</evidence>